<feature type="transmembrane region" description="Helical" evidence="7">
    <location>
        <begin position="28"/>
        <end position="46"/>
    </location>
</feature>
<feature type="transmembrane region" description="Helical" evidence="7">
    <location>
        <begin position="124"/>
        <end position="145"/>
    </location>
</feature>
<keyword evidence="3" id="KW-0813">Transport</keyword>
<dbReference type="PANTHER" id="PTHR31326:SF1">
    <property type="entry name" value="PROTEIN CLT2, CHLOROPLASTIC"/>
    <property type="match status" value="1"/>
</dbReference>
<dbReference type="HOGENOM" id="CLU_699233_0_0_1"/>
<evidence type="ECO:0000256" key="5">
    <source>
        <dbReference type="ARBA" id="ARBA00022989"/>
    </source>
</evidence>
<feature type="transmembrane region" description="Helical" evidence="7">
    <location>
        <begin position="152"/>
        <end position="169"/>
    </location>
</feature>
<evidence type="ECO:0008006" key="10">
    <source>
        <dbReference type="Google" id="ProtNLM"/>
    </source>
</evidence>
<dbReference type="Pfam" id="PF08627">
    <property type="entry name" value="CRT-like"/>
    <property type="match status" value="1"/>
</dbReference>
<dbReference type="SUPFAM" id="SSF103481">
    <property type="entry name" value="Multidrug resistance efflux transporter EmrE"/>
    <property type="match status" value="1"/>
</dbReference>
<evidence type="ECO:0000256" key="4">
    <source>
        <dbReference type="ARBA" id="ARBA00022692"/>
    </source>
</evidence>
<dbReference type="Proteomes" id="UP000019132">
    <property type="component" value="Unassembled WGS sequence"/>
</dbReference>
<dbReference type="InParanoid" id="K3WGK3"/>
<evidence type="ECO:0000313" key="9">
    <source>
        <dbReference type="Proteomes" id="UP000019132"/>
    </source>
</evidence>
<dbReference type="InterPro" id="IPR013936">
    <property type="entry name" value="CRT-like"/>
</dbReference>
<accession>K3WGK3</accession>
<proteinExistence type="inferred from homology"/>
<feature type="transmembrane region" description="Helical" evidence="7">
    <location>
        <begin position="217"/>
        <end position="240"/>
    </location>
</feature>
<dbReference type="EMBL" id="GL376567">
    <property type="status" value="NOT_ANNOTATED_CDS"/>
    <property type="molecule type" value="Genomic_DNA"/>
</dbReference>
<dbReference type="AlphaFoldDB" id="K3WGK3"/>
<feature type="transmembrane region" description="Helical" evidence="7">
    <location>
        <begin position="58"/>
        <end position="80"/>
    </location>
</feature>
<name>K3WGK3_GLOUD</name>
<feature type="transmembrane region" description="Helical" evidence="7">
    <location>
        <begin position="302"/>
        <end position="322"/>
    </location>
</feature>
<feature type="transmembrane region" description="Helical" evidence="7">
    <location>
        <begin position="189"/>
        <end position="205"/>
    </location>
</feature>
<evidence type="ECO:0000256" key="2">
    <source>
        <dbReference type="ARBA" id="ARBA00006690"/>
    </source>
</evidence>
<dbReference type="InterPro" id="IPR037185">
    <property type="entry name" value="EmrE-like"/>
</dbReference>
<comment type="subcellular location">
    <subcellularLocation>
        <location evidence="1">Membrane</location>
        <topology evidence="1">Multi-pass membrane protein</topology>
    </subcellularLocation>
</comment>
<feature type="transmembrane region" description="Helical" evidence="7">
    <location>
        <begin position="271"/>
        <end position="290"/>
    </location>
</feature>
<dbReference type="VEuPathDB" id="FungiDB:PYU1_G004084"/>
<dbReference type="eggNOG" id="ENOG502QUTE">
    <property type="taxonomic scope" value="Eukaryota"/>
</dbReference>
<evidence type="ECO:0000256" key="7">
    <source>
        <dbReference type="SAM" id="Phobius"/>
    </source>
</evidence>
<comment type="similarity">
    <text evidence="2">Belongs to the CRT-like transporter family.</text>
</comment>
<evidence type="ECO:0000256" key="3">
    <source>
        <dbReference type="ARBA" id="ARBA00022448"/>
    </source>
</evidence>
<reference evidence="9" key="1">
    <citation type="journal article" date="2010" name="Genome Biol.">
        <title>Genome sequence of the necrotrophic plant pathogen Pythium ultimum reveals original pathogenicity mechanisms and effector repertoire.</title>
        <authorList>
            <person name="Levesque C.A."/>
            <person name="Brouwer H."/>
            <person name="Cano L."/>
            <person name="Hamilton J.P."/>
            <person name="Holt C."/>
            <person name="Huitema E."/>
            <person name="Raffaele S."/>
            <person name="Robideau G.P."/>
            <person name="Thines M."/>
            <person name="Win J."/>
            <person name="Zerillo M.M."/>
            <person name="Beakes G.W."/>
            <person name="Boore J.L."/>
            <person name="Busam D."/>
            <person name="Dumas B."/>
            <person name="Ferriera S."/>
            <person name="Fuerstenberg S.I."/>
            <person name="Gachon C.M."/>
            <person name="Gaulin E."/>
            <person name="Govers F."/>
            <person name="Grenville-Briggs L."/>
            <person name="Horner N."/>
            <person name="Hostetler J."/>
            <person name="Jiang R.H."/>
            <person name="Johnson J."/>
            <person name="Krajaejun T."/>
            <person name="Lin H."/>
            <person name="Meijer H.J."/>
            <person name="Moore B."/>
            <person name="Morris P."/>
            <person name="Phuntmart V."/>
            <person name="Puiu D."/>
            <person name="Shetty J."/>
            <person name="Stajich J.E."/>
            <person name="Tripathy S."/>
            <person name="Wawra S."/>
            <person name="van West P."/>
            <person name="Whitty B.R."/>
            <person name="Coutinho P.M."/>
            <person name="Henrissat B."/>
            <person name="Martin F."/>
            <person name="Thomas P.D."/>
            <person name="Tyler B.M."/>
            <person name="De Vries R.P."/>
            <person name="Kamoun S."/>
            <person name="Yandell M."/>
            <person name="Tisserat N."/>
            <person name="Buell C.R."/>
        </authorList>
    </citation>
    <scope>NUCLEOTIDE SEQUENCE</scope>
    <source>
        <strain evidence="9">DAOM:BR144</strain>
    </source>
</reference>
<keyword evidence="4 7" id="KW-0812">Transmembrane</keyword>
<feature type="transmembrane region" description="Helical" evidence="7">
    <location>
        <begin position="342"/>
        <end position="361"/>
    </location>
</feature>
<evidence type="ECO:0000256" key="6">
    <source>
        <dbReference type="ARBA" id="ARBA00023136"/>
    </source>
</evidence>
<evidence type="ECO:0000256" key="1">
    <source>
        <dbReference type="ARBA" id="ARBA00004141"/>
    </source>
</evidence>
<keyword evidence="5 7" id="KW-1133">Transmembrane helix</keyword>
<organism evidence="8 9">
    <name type="scientific">Globisporangium ultimum (strain ATCC 200006 / CBS 805.95 / DAOM BR144)</name>
    <name type="common">Pythium ultimum</name>
    <dbReference type="NCBI Taxonomy" id="431595"/>
    <lineage>
        <taxon>Eukaryota</taxon>
        <taxon>Sar</taxon>
        <taxon>Stramenopiles</taxon>
        <taxon>Oomycota</taxon>
        <taxon>Peronosporomycetes</taxon>
        <taxon>Pythiales</taxon>
        <taxon>Pythiaceae</taxon>
        <taxon>Globisporangium</taxon>
    </lineage>
</organism>
<dbReference type="GO" id="GO:0016020">
    <property type="term" value="C:membrane"/>
    <property type="evidence" value="ECO:0007669"/>
    <property type="project" value="UniProtKB-SubCell"/>
</dbReference>
<sequence length="395" mass="44448">MGFKNPILSLGTDAGTGKAYHICSRKSLLSFAVITLLVLSMSSERFMFKLMVDRMESYRYFLCQLMTFLFIPPLFCIIGYKSTQDDFIEEEATEFPKLHFFAMGILDLLHAMLLFLAGGKTEPIQTLLFMQASIPLSALISSLVYGTRYTRIQILGMLGICGGILVSLLPNLEDLDSDRNDDRESAWNSLFYLLAAVPGSLSMIYKERAIRDQPMDMVYLNAWVSVYQFIGGLMIAPIIFDAEFLHLNQKMSGLECLINGKAEVTTDGCELGIVILVLYVLCNVCINLLLMQVIKMTSIAVMYGTTLVGFFLSFGVLAWYQMDPDEFGAMNFHDGVRDWIPDSIYVDVVAFVILFAGKVLYQWDEDPDVEATTRSAEDKEAASLLNDDEYGLRYM</sequence>
<evidence type="ECO:0000313" key="8">
    <source>
        <dbReference type="EnsemblProtists" id="PYU1_T004094"/>
    </source>
</evidence>
<dbReference type="EnsemblProtists" id="PYU1_T004094">
    <property type="protein sequence ID" value="PYU1_T004094"/>
    <property type="gene ID" value="PYU1_G004084"/>
</dbReference>
<reference evidence="8" key="3">
    <citation type="submission" date="2015-02" db="UniProtKB">
        <authorList>
            <consortium name="EnsemblProtists"/>
        </authorList>
    </citation>
    <scope>IDENTIFICATION</scope>
    <source>
        <strain evidence="8">DAOM BR144</strain>
    </source>
</reference>
<protein>
    <recommendedName>
        <fullName evidence="10">EamA domain-containing protein</fullName>
    </recommendedName>
</protein>
<feature type="transmembrane region" description="Helical" evidence="7">
    <location>
        <begin position="100"/>
        <end position="118"/>
    </location>
</feature>
<keyword evidence="9" id="KW-1185">Reference proteome</keyword>
<dbReference type="PANTHER" id="PTHR31326">
    <property type="entry name" value="PROTEIN CLT2, CHLOROPLASTIC"/>
    <property type="match status" value="1"/>
</dbReference>
<dbReference type="OMA" id="MYGCTLA"/>
<keyword evidence="6 7" id="KW-0472">Membrane</keyword>
<reference evidence="9" key="2">
    <citation type="submission" date="2010-04" db="EMBL/GenBank/DDBJ databases">
        <authorList>
            <person name="Buell R."/>
            <person name="Hamilton J."/>
            <person name="Hostetler J."/>
        </authorList>
    </citation>
    <scope>NUCLEOTIDE SEQUENCE [LARGE SCALE GENOMIC DNA]</scope>
    <source>
        <strain evidence="9">DAOM:BR144</strain>
    </source>
</reference>